<dbReference type="PANTHER" id="PTHR11680">
    <property type="entry name" value="SERINE HYDROXYMETHYLTRANSFERASE"/>
    <property type="match status" value="1"/>
</dbReference>
<dbReference type="PANTHER" id="PTHR11680:SF35">
    <property type="entry name" value="SERINE HYDROXYMETHYLTRANSFERASE 1"/>
    <property type="match status" value="1"/>
</dbReference>
<dbReference type="SUPFAM" id="SSF103025">
    <property type="entry name" value="Folate-binding domain"/>
    <property type="match status" value="1"/>
</dbReference>
<dbReference type="GO" id="GO:0019264">
    <property type="term" value="P:glycine biosynthetic process from serine"/>
    <property type="evidence" value="ECO:0007669"/>
    <property type="project" value="InterPro"/>
</dbReference>
<evidence type="ECO:0000313" key="4">
    <source>
        <dbReference type="EMBL" id="GAG60412.1"/>
    </source>
</evidence>
<feature type="domain" description="Serine hydroxymethyltransferase-like" evidence="3">
    <location>
        <begin position="18"/>
        <end position="71"/>
    </location>
</feature>
<dbReference type="Gene3D" id="3.90.1150.10">
    <property type="entry name" value="Aspartate Aminotransferase, domain 1"/>
    <property type="match status" value="1"/>
</dbReference>
<dbReference type="CDD" id="cd00378">
    <property type="entry name" value="SHMT"/>
    <property type="match status" value="1"/>
</dbReference>
<comment type="cofactor">
    <cofactor evidence="1">
        <name>pyridoxal 5'-phosphate</name>
        <dbReference type="ChEBI" id="CHEBI:597326"/>
    </cofactor>
</comment>
<dbReference type="InterPro" id="IPR015421">
    <property type="entry name" value="PyrdxlP-dep_Trfase_major"/>
</dbReference>
<gene>
    <name evidence="4" type="ORF">S01H4_03940</name>
</gene>
<evidence type="ECO:0000256" key="2">
    <source>
        <dbReference type="ARBA" id="ARBA00022898"/>
    </source>
</evidence>
<dbReference type="GO" id="GO:0005739">
    <property type="term" value="C:mitochondrion"/>
    <property type="evidence" value="ECO:0007669"/>
    <property type="project" value="TreeGrafter"/>
</dbReference>
<dbReference type="NCBIfam" id="NF000586">
    <property type="entry name" value="PRK00011.1"/>
    <property type="match status" value="1"/>
</dbReference>
<dbReference type="InterPro" id="IPR001085">
    <property type="entry name" value="Ser_HO-MeTrfase"/>
</dbReference>
<dbReference type="GO" id="GO:0004372">
    <property type="term" value="F:glycine hydroxymethyltransferase activity"/>
    <property type="evidence" value="ECO:0007669"/>
    <property type="project" value="InterPro"/>
</dbReference>
<dbReference type="InterPro" id="IPR015424">
    <property type="entry name" value="PyrdxlP-dep_Trfase"/>
</dbReference>
<dbReference type="GO" id="GO:0030170">
    <property type="term" value="F:pyridoxal phosphate binding"/>
    <property type="evidence" value="ECO:0007669"/>
    <property type="project" value="InterPro"/>
</dbReference>
<feature type="domain" description="Serine hydroxymethyltransferase-like" evidence="3">
    <location>
        <begin position="91"/>
        <end position="442"/>
    </location>
</feature>
<dbReference type="Gene3D" id="3.40.640.10">
    <property type="entry name" value="Type I PLP-dependent aspartate aminotransferase-like (Major domain)"/>
    <property type="match status" value="1"/>
</dbReference>
<accession>X0ZQR5</accession>
<protein>
    <recommendedName>
        <fullName evidence="3">Serine hydroxymethyltransferase-like domain-containing protein</fullName>
    </recommendedName>
</protein>
<evidence type="ECO:0000256" key="1">
    <source>
        <dbReference type="ARBA" id="ARBA00001933"/>
    </source>
</evidence>
<proteinExistence type="predicted"/>
<sequence>MTDNEEKKYIESILYKDLSEIDPYISKLIKFEKERQQRKIILIPSESFAPSSVLKALGSQFNNVYCEGYPSVKMTRDKIELLNDISHQLSYYRRYADRRFYKGIEYIDVLESLAQRRIAKCFATNDKENSEIKISADQIFVNIQPLSGSIANNSVYEAFVEPGDIVMGMALPEGGHLTHGSEFNISGKRYNIISYKVNRVTEKLDYDEIKKLAIEYKPKMIIAGYSSYPWAPDWKKFREIADAVPGKAILFADIAHCAGLAIAGVYPSPIGYADVITFTTHKTICGPRGAVILTTDEDKANIIDTTVFPGEQGGPHANKFAAISVAFEIAQTPEFKKLQERITENAKAFADELQKLGLKLSYNGTNTHLVVIDLNAIKTYTGLPLKGEVAARILDLCGIVTNKNTIPGDLTAADASGIRIGTPWITQRGITREQIKRLALFIYRILTNIHPYFYIGMLGQLPRGKMDLSKFEDIKRDVANLVSEIETEEFEKSGYPHYWFLNENSNVKKTALLDEHKKLGAKLEEKNGWLIPSKYNDITMSFLTYYNNKNWPKNIPRYDKAFS</sequence>
<reference evidence="4" key="1">
    <citation type="journal article" date="2014" name="Front. Microbiol.">
        <title>High frequency of phylogenetically diverse reductive dehalogenase-homologous genes in deep subseafloor sedimentary metagenomes.</title>
        <authorList>
            <person name="Kawai M."/>
            <person name="Futagami T."/>
            <person name="Toyoda A."/>
            <person name="Takaki Y."/>
            <person name="Nishi S."/>
            <person name="Hori S."/>
            <person name="Arai W."/>
            <person name="Tsubouchi T."/>
            <person name="Morono Y."/>
            <person name="Uchiyama I."/>
            <person name="Ito T."/>
            <person name="Fujiyama A."/>
            <person name="Inagaki F."/>
            <person name="Takami H."/>
        </authorList>
    </citation>
    <scope>NUCLEOTIDE SEQUENCE</scope>
    <source>
        <strain evidence="4">Expedition CK06-06</strain>
    </source>
</reference>
<dbReference type="Pfam" id="PF00464">
    <property type="entry name" value="SHMT"/>
    <property type="match status" value="2"/>
</dbReference>
<keyword evidence="2" id="KW-0663">Pyridoxal phosphate</keyword>
<dbReference type="InterPro" id="IPR049943">
    <property type="entry name" value="Ser_HO-MeTrfase-like"/>
</dbReference>
<comment type="caution">
    <text evidence="4">The sequence shown here is derived from an EMBL/GenBank/DDBJ whole genome shotgun (WGS) entry which is preliminary data.</text>
</comment>
<dbReference type="InterPro" id="IPR015422">
    <property type="entry name" value="PyrdxlP-dep_Trfase_small"/>
</dbReference>
<evidence type="ECO:0000259" key="3">
    <source>
        <dbReference type="Pfam" id="PF00464"/>
    </source>
</evidence>
<dbReference type="SUPFAM" id="SSF53383">
    <property type="entry name" value="PLP-dependent transferases"/>
    <property type="match status" value="1"/>
</dbReference>
<dbReference type="AlphaFoldDB" id="X0ZQR5"/>
<dbReference type="InterPro" id="IPR039429">
    <property type="entry name" value="SHMT-like_dom"/>
</dbReference>
<dbReference type="GO" id="GO:0035999">
    <property type="term" value="P:tetrahydrofolate interconversion"/>
    <property type="evidence" value="ECO:0007669"/>
    <property type="project" value="InterPro"/>
</dbReference>
<organism evidence="4">
    <name type="scientific">marine sediment metagenome</name>
    <dbReference type="NCBI Taxonomy" id="412755"/>
    <lineage>
        <taxon>unclassified sequences</taxon>
        <taxon>metagenomes</taxon>
        <taxon>ecological metagenomes</taxon>
    </lineage>
</organism>
<name>X0ZQR5_9ZZZZ</name>
<dbReference type="EMBL" id="BART01001010">
    <property type="protein sequence ID" value="GAG60412.1"/>
    <property type="molecule type" value="Genomic_DNA"/>
</dbReference>